<gene>
    <name evidence="6" type="ORF">BST26_05310</name>
</gene>
<dbReference type="Proteomes" id="UP000192801">
    <property type="component" value="Unassembled WGS sequence"/>
</dbReference>
<dbReference type="OrthoDB" id="9787779at2"/>
<comment type="cofactor">
    <cofactor evidence="1">
        <name>FAD</name>
        <dbReference type="ChEBI" id="CHEBI:57692"/>
    </cofactor>
</comment>
<proteinExistence type="inferred from homology"/>
<reference evidence="6 7" key="1">
    <citation type="submission" date="2016-12" db="EMBL/GenBank/DDBJ databases">
        <title>The new phylogeny of genus Mycobacterium.</title>
        <authorList>
            <person name="Tortoli E."/>
            <person name="Trovato A."/>
            <person name="Cirillo D.M."/>
        </authorList>
    </citation>
    <scope>NUCLEOTIDE SEQUENCE [LARGE SCALE GENOMIC DNA]</scope>
    <source>
        <strain evidence="6 7">DSM 45130</strain>
    </source>
</reference>
<comment type="similarity">
    <text evidence="2">Belongs to the GMC oxidoreductase family.</text>
</comment>
<evidence type="ECO:0000256" key="2">
    <source>
        <dbReference type="ARBA" id="ARBA00010790"/>
    </source>
</evidence>
<dbReference type="RefSeq" id="WP_083029723.1">
    <property type="nucleotide sequence ID" value="NZ_AP022618.1"/>
</dbReference>
<dbReference type="InterPro" id="IPR029058">
    <property type="entry name" value="AB_hydrolase_fold"/>
</dbReference>
<evidence type="ECO:0000256" key="1">
    <source>
        <dbReference type="ARBA" id="ARBA00001974"/>
    </source>
</evidence>
<comment type="caution">
    <text evidence="6">The sequence shown here is derived from an EMBL/GenBank/DDBJ whole genome shotgun (WGS) entry which is preliminary data.</text>
</comment>
<evidence type="ECO:0000256" key="5">
    <source>
        <dbReference type="ARBA" id="ARBA00023002"/>
    </source>
</evidence>
<evidence type="ECO:0000313" key="6">
    <source>
        <dbReference type="EMBL" id="ORA72341.1"/>
    </source>
</evidence>
<sequence length="347" mass="38390">MSPADVVVETVPFTAGDGMKLNLKRIRGSVAPWKGPVLLAPGAGVRAELFRPPEAVTVVDALLADGWEVWLENWRASIDVPRNRWNLDQAAAYDHPQAVRTICDLTGAERVKAVVHCQGSSSFMLAVAAGLLPEVDNIVANSMSLHPVVPAFSAFKLRRLVPLIAPLLPYVDTRWGEPGHPPPNPAARALVAMVHATHRECANSSCRMISFTYGSGRPALWSHENLSERTHDWLRAEFGAVPLSFFGQMARSVHAGQLLPTGQFSCLPTDLLNHRPKSEARIALLTGSQNRCFLPESQYRTLEYLEKHRPGGPQSIKEFDGYGHLDVFFARYAARDIFDYIIEQLNR</sequence>
<dbReference type="PANTHER" id="PTHR47470:SF1">
    <property type="entry name" value="FAD-DEPENDENT OXIDOREDUCTASE 2 FAD BINDING DOMAIN-CONTAINING PROTEIN"/>
    <property type="match status" value="1"/>
</dbReference>
<protein>
    <submittedName>
        <fullName evidence="6">Esterase</fullName>
    </submittedName>
</protein>
<evidence type="ECO:0000256" key="4">
    <source>
        <dbReference type="ARBA" id="ARBA00022827"/>
    </source>
</evidence>
<keyword evidence="5" id="KW-0560">Oxidoreductase</keyword>
<keyword evidence="7" id="KW-1185">Reference proteome</keyword>
<dbReference type="AlphaFoldDB" id="A0A1X0DIY0"/>
<evidence type="ECO:0000256" key="3">
    <source>
        <dbReference type="ARBA" id="ARBA00022630"/>
    </source>
</evidence>
<dbReference type="InterPro" id="IPR052542">
    <property type="entry name" value="Cholesterol_Oxidase"/>
</dbReference>
<organism evidence="6 7">
    <name type="scientific">Mycolicibacterium insubricum</name>
    <dbReference type="NCBI Taxonomy" id="444597"/>
    <lineage>
        <taxon>Bacteria</taxon>
        <taxon>Bacillati</taxon>
        <taxon>Actinomycetota</taxon>
        <taxon>Actinomycetes</taxon>
        <taxon>Mycobacteriales</taxon>
        <taxon>Mycobacteriaceae</taxon>
        <taxon>Mycolicibacterium</taxon>
    </lineage>
</organism>
<dbReference type="STRING" id="444597.BST26_05310"/>
<evidence type="ECO:0000313" key="7">
    <source>
        <dbReference type="Proteomes" id="UP000192801"/>
    </source>
</evidence>
<dbReference type="PANTHER" id="PTHR47470">
    <property type="entry name" value="CHOLESTEROL OXIDASE"/>
    <property type="match status" value="1"/>
</dbReference>
<dbReference type="Gene3D" id="3.40.50.1820">
    <property type="entry name" value="alpha/beta hydrolase"/>
    <property type="match status" value="1"/>
</dbReference>
<keyword evidence="4" id="KW-0274">FAD</keyword>
<dbReference type="GO" id="GO:0016491">
    <property type="term" value="F:oxidoreductase activity"/>
    <property type="evidence" value="ECO:0007669"/>
    <property type="project" value="UniProtKB-KW"/>
</dbReference>
<dbReference type="EMBL" id="MVHS01000008">
    <property type="protein sequence ID" value="ORA72341.1"/>
    <property type="molecule type" value="Genomic_DNA"/>
</dbReference>
<dbReference type="SUPFAM" id="SSF53474">
    <property type="entry name" value="alpha/beta-Hydrolases"/>
    <property type="match status" value="1"/>
</dbReference>
<accession>A0A1X0DIY0</accession>
<name>A0A1X0DIY0_9MYCO</name>
<keyword evidence="3" id="KW-0285">Flavoprotein</keyword>